<feature type="region of interest" description="Disordered" evidence="1">
    <location>
        <begin position="1"/>
        <end position="29"/>
    </location>
</feature>
<accession>A0ABD5PCC9</accession>
<dbReference type="Proteomes" id="UP001595921">
    <property type="component" value="Unassembled WGS sequence"/>
</dbReference>
<dbReference type="Pfam" id="PF00149">
    <property type="entry name" value="Metallophos"/>
    <property type="match status" value="1"/>
</dbReference>
<evidence type="ECO:0000313" key="3">
    <source>
        <dbReference type="EMBL" id="MFC4358129.1"/>
    </source>
</evidence>
<evidence type="ECO:0000256" key="1">
    <source>
        <dbReference type="SAM" id="MobiDB-lite"/>
    </source>
</evidence>
<keyword evidence="4" id="KW-1185">Reference proteome</keyword>
<proteinExistence type="predicted"/>
<name>A0ABD5PCC9_9EURY</name>
<organism evidence="3 4">
    <name type="scientific">Halobium salinum</name>
    <dbReference type="NCBI Taxonomy" id="1364940"/>
    <lineage>
        <taxon>Archaea</taxon>
        <taxon>Methanobacteriati</taxon>
        <taxon>Methanobacteriota</taxon>
        <taxon>Stenosarchaea group</taxon>
        <taxon>Halobacteria</taxon>
        <taxon>Halobacteriales</taxon>
        <taxon>Haloferacaceae</taxon>
        <taxon>Halobium</taxon>
    </lineage>
</organism>
<dbReference type="AlphaFoldDB" id="A0ABD5PCC9"/>
<feature type="domain" description="Calcineurin-like phosphoesterase" evidence="2">
    <location>
        <begin position="33"/>
        <end position="176"/>
    </location>
</feature>
<sequence>MSEPTDPTRSTGPSGPAPRPRDSVAALDGEPTVVSVSDVHGRRDRFESALLTLADHPDHESLVDRDADGDLRWAGNDYVLVCNGDLVNHGPDSDGTLGLLRRLREAAPPRRVRYHLGNHECLLLFRDVAPDEGTDPYWSDRASPVELSRFHEEALAGHLAVAYAGHRFDYVHAGSAEAIDPAALNDAFSHAVERLAAAHGTDRAADAQRETFVAHPRLFSPTRTGLPAPFDAHPDVTGVVWRWAEHLPESAPRQVVGHSPHERPTRRGDVIHQDTIRENVGSPGGECVVVETPDSVRALVRTGDGGVRKVALDR</sequence>
<dbReference type="InterPro" id="IPR004843">
    <property type="entry name" value="Calcineurin-like_PHP"/>
</dbReference>
<dbReference type="Gene3D" id="3.60.21.10">
    <property type="match status" value="1"/>
</dbReference>
<dbReference type="InterPro" id="IPR029052">
    <property type="entry name" value="Metallo-depent_PP-like"/>
</dbReference>
<dbReference type="SUPFAM" id="SSF56300">
    <property type="entry name" value="Metallo-dependent phosphatases"/>
    <property type="match status" value="1"/>
</dbReference>
<reference evidence="3 4" key="1">
    <citation type="journal article" date="2019" name="Int. J. Syst. Evol. Microbiol.">
        <title>The Global Catalogue of Microorganisms (GCM) 10K type strain sequencing project: providing services to taxonomists for standard genome sequencing and annotation.</title>
        <authorList>
            <consortium name="The Broad Institute Genomics Platform"/>
            <consortium name="The Broad Institute Genome Sequencing Center for Infectious Disease"/>
            <person name="Wu L."/>
            <person name="Ma J."/>
        </authorList>
    </citation>
    <scope>NUCLEOTIDE SEQUENCE [LARGE SCALE GENOMIC DNA]</scope>
    <source>
        <strain evidence="3 4">CGMCC 1.12553</strain>
    </source>
</reference>
<dbReference type="PANTHER" id="PTHR46546">
    <property type="entry name" value="SHEWANELLA-LIKE PROTEIN PHOSPHATASE 1"/>
    <property type="match status" value="1"/>
</dbReference>
<feature type="compositionally biased region" description="Polar residues" evidence="1">
    <location>
        <begin position="1"/>
        <end position="13"/>
    </location>
</feature>
<evidence type="ECO:0000313" key="4">
    <source>
        <dbReference type="Proteomes" id="UP001595921"/>
    </source>
</evidence>
<comment type="caution">
    <text evidence="3">The sequence shown here is derived from an EMBL/GenBank/DDBJ whole genome shotgun (WGS) entry which is preliminary data.</text>
</comment>
<protein>
    <submittedName>
        <fullName evidence="3">Metallophosphoesterase</fullName>
    </submittedName>
</protein>
<evidence type="ECO:0000259" key="2">
    <source>
        <dbReference type="Pfam" id="PF00149"/>
    </source>
</evidence>
<dbReference type="PANTHER" id="PTHR46546:SF4">
    <property type="entry name" value="SHEWANELLA-LIKE PROTEIN PHOSPHATASE 1"/>
    <property type="match status" value="1"/>
</dbReference>
<gene>
    <name evidence="3" type="ORF">ACFO0N_09230</name>
</gene>
<dbReference type="RefSeq" id="WP_267624293.1">
    <property type="nucleotide sequence ID" value="NZ_JAODIW010000008.1"/>
</dbReference>
<dbReference type="EMBL" id="JBHSDS010000006">
    <property type="protein sequence ID" value="MFC4358129.1"/>
    <property type="molecule type" value="Genomic_DNA"/>
</dbReference>